<protein>
    <submittedName>
        <fullName evidence="2">Uncharacterized protein</fullName>
    </submittedName>
</protein>
<reference evidence="2 3" key="1">
    <citation type="journal article" date="2020" name="Nature">
        <title>Six reference-quality genomes reveal evolution of bat adaptations.</title>
        <authorList>
            <person name="Jebb D."/>
            <person name="Huang Z."/>
            <person name="Pippel M."/>
            <person name="Hughes G.M."/>
            <person name="Lavrichenko K."/>
            <person name="Devanna P."/>
            <person name="Winkler S."/>
            <person name="Jermiin L.S."/>
            <person name="Skirmuntt E.C."/>
            <person name="Katzourakis A."/>
            <person name="Burkitt-Gray L."/>
            <person name="Ray D.A."/>
            <person name="Sullivan K.A.M."/>
            <person name="Roscito J.G."/>
            <person name="Kirilenko B.M."/>
            <person name="Davalos L.M."/>
            <person name="Corthals A.P."/>
            <person name="Power M.L."/>
            <person name="Jones G."/>
            <person name="Ransome R.D."/>
            <person name="Dechmann D.K.N."/>
            <person name="Locatelli A.G."/>
            <person name="Puechmaille S.J."/>
            <person name="Fedrigo O."/>
            <person name="Jarvis E.D."/>
            <person name="Hiller M."/>
            <person name="Vernes S.C."/>
            <person name="Myers E.W."/>
            <person name="Teeling E.C."/>
        </authorList>
    </citation>
    <scope>NUCLEOTIDE SEQUENCE [LARGE SCALE GENOMIC DNA]</scope>
    <source>
        <strain evidence="2">Bat1K_MPI-CBG_1</strain>
    </source>
</reference>
<dbReference type="AlphaFoldDB" id="A0A834BHT4"/>
<comment type="caution">
    <text evidence="2">The sequence shown here is derived from an EMBL/GenBank/DDBJ whole genome shotgun (WGS) entry which is preliminary data.</text>
</comment>
<name>A0A834BHT4_9CHIR</name>
<dbReference type="Proteomes" id="UP000664940">
    <property type="component" value="Unassembled WGS sequence"/>
</dbReference>
<gene>
    <name evidence="2" type="ORF">HJG60_007912</name>
</gene>
<proteinExistence type="predicted"/>
<organism evidence="2 3">
    <name type="scientific">Phyllostomus discolor</name>
    <name type="common">pale spear-nosed bat</name>
    <dbReference type="NCBI Taxonomy" id="89673"/>
    <lineage>
        <taxon>Eukaryota</taxon>
        <taxon>Metazoa</taxon>
        <taxon>Chordata</taxon>
        <taxon>Craniata</taxon>
        <taxon>Vertebrata</taxon>
        <taxon>Euteleostomi</taxon>
        <taxon>Mammalia</taxon>
        <taxon>Eutheria</taxon>
        <taxon>Laurasiatheria</taxon>
        <taxon>Chiroptera</taxon>
        <taxon>Yangochiroptera</taxon>
        <taxon>Phyllostomidae</taxon>
        <taxon>Phyllostominae</taxon>
        <taxon>Phyllostomus</taxon>
    </lineage>
</organism>
<keyword evidence="1" id="KW-0812">Transmembrane</keyword>
<evidence type="ECO:0000256" key="1">
    <source>
        <dbReference type="SAM" id="Phobius"/>
    </source>
</evidence>
<evidence type="ECO:0000313" key="3">
    <source>
        <dbReference type="Proteomes" id="UP000664940"/>
    </source>
</evidence>
<feature type="transmembrane region" description="Helical" evidence="1">
    <location>
        <begin position="37"/>
        <end position="55"/>
    </location>
</feature>
<keyword evidence="1" id="KW-1133">Transmembrane helix</keyword>
<evidence type="ECO:0000313" key="2">
    <source>
        <dbReference type="EMBL" id="KAF6130989.1"/>
    </source>
</evidence>
<sequence length="121" mass="13379">MPRKRKCILFKKGKSTPSGDVSSLGGRFGGSRRSSSWWELALLLLGSGTLVYIVWKVGLWRRTRLSDPRLPLIPPTAWGLAKKSLALWATAVAVPFAVRKVRLRLNNLPKVTQPVCSRAGI</sequence>
<accession>A0A834BHT4</accession>
<dbReference type="EMBL" id="JABVXQ010000001">
    <property type="protein sequence ID" value="KAF6130989.1"/>
    <property type="molecule type" value="Genomic_DNA"/>
</dbReference>
<keyword evidence="1" id="KW-0472">Membrane</keyword>